<dbReference type="NCBIfam" id="TIGR00231">
    <property type="entry name" value="small_GTP"/>
    <property type="match status" value="1"/>
</dbReference>
<dbReference type="SUPFAM" id="SSF82051">
    <property type="entry name" value="Obg GTP-binding protein N-terminal domain"/>
    <property type="match status" value="1"/>
</dbReference>
<keyword evidence="8" id="KW-1185">Reference proteome</keyword>
<organism evidence="7 8">
    <name type="scientific">Polyrhizophydium stewartii</name>
    <dbReference type="NCBI Taxonomy" id="2732419"/>
    <lineage>
        <taxon>Eukaryota</taxon>
        <taxon>Fungi</taxon>
        <taxon>Fungi incertae sedis</taxon>
        <taxon>Chytridiomycota</taxon>
        <taxon>Chytridiomycota incertae sedis</taxon>
        <taxon>Chytridiomycetes</taxon>
        <taxon>Rhizophydiales</taxon>
        <taxon>Rhizophydiales incertae sedis</taxon>
        <taxon>Polyrhizophydium</taxon>
    </lineage>
</organism>
<evidence type="ECO:0000313" key="7">
    <source>
        <dbReference type="EMBL" id="KAL2915201.1"/>
    </source>
</evidence>
<feature type="region of interest" description="Disordered" evidence="4">
    <location>
        <begin position="1"/>
        <end position="24"/>
    </location>
</feature>
<evidence type="ECO:0000259" key="6">
    <source>
        <dbReference type="PROSITE" id="PS51883"/>
    </source>
</evidence>
<dbReference type="InterPro" id="IPR006073">
    <property type="entry name" value="GTP-bd"/>
</dbReference>
<evidence type="ECO:0000256" key="3">
    <source>
        <dbReference type="SAM" id="Coils"/>
    </source>
</evidence>
<dbReference type="InterPro" id="IPR036726">
    <property type="entry name" value="GTP1_OBG_dom_sf"/>
</dbReference>
<protein>
    <submittedName>
        <fullName evidence="7">GTPase of the mitochondrial inner membrane that associates with the large ribosomal subunit</fullName>
        <ecNumber evidence="7">1.14.11.27</ecNumber>
    </submittedName>
</protein>
<dbReference type="PANTHER" id="PTHR11702:SF31">
    <property type="entry name" value="MITOCHONDRIAL RIBOSOME-ASSOCIATED GTPASE 2"/>
    <property type="match status" value="1"/>
</dbReference>
<feature type="compositionally biased region" description="Basic and acidic residues" evidence="4">
    <location>
        <begin position="423"/>
        <end position="436"/>
    </location>
</feature>
<evidence type="ECO:0000313" key="8">
    <source>
        <dbReference type="Proteomes" id="UP001527925"/>
    </source>
</evidence>
<accession>A0ABR4N6Q9</accession>
<dbReference type="CDD" id="cd06662">
    <property type="entry name" value="SURF1"/>
    <property type="match status" value="1"/>
</dbReference>
<dbReference type="InterPro" id="IPR002994">
    <property type="entry name" value="Surf1/Shy1"/>
</dbReference>
<reference evidence="7 8" key="1">
    <citation type="submission" date="2023-09" db="EMBL/GenBank/DDBJ databases">
        <title>Pangenome analysis of Batrachochytrium dendrobatidis and related Chytrids.</title>
        <authorList>
            <person name="Yacoub M.N."/>
            <person name="Stajich J.E."/>
            <person name="James T.Y."/>
        </authorList>
    </citation>
    <scope>NUCLEOTIDE SEQUENCE [LARGE SCALE GENOMIC DNA]</scope>
    <source>
        <strain evidence="7 8">JEL0888</strain>
    </source>
</reference>
<dbReference type="Proteomes" id="UP001527925">
    <property type="component" value="Unassembled WGS sequence"/>
</dbReference>
<dbReference type="SUPFAM" id="SSF52540">
    <property type="entry name" value="P-loop containing nucleoside triphosphate hydrolases"/>
    <property type="match status" value="1"/>
</dbReference>
<dbReference type="Pfam" id="PF01926">
    <property type="entry name" value="MMR_HSR1"/>
    <property type="match status" value="1"/>
</dbReference>
<evidence type="ECO:0000256" key="4">
    <source>
        <dbReference type="SAM" id="MobiDB-lite"/>
    </source>
</evidence>
<dbReference type="InterPro" id="IPR005225">
    <property type="entry name" value="Small_GTP-bd"/>
</dbReference>
<feature type="coiled-coil region" evidence="3">
    <location>
        <begin position="765"/>
        <end position="824"/>
    </location>
</feature>
<keyword evidence="2" id="KW-0342">GTP-binding</keyword>
<dbReference type="InterPro" id="IPR045086">
    <property type="entry name" value="OBG_GTPase"/>
</dbReference>
<dbReference type="PANTHER" id="PTHR11702">
    <property type="entry name" value="DEVELOPMENTALLY REGULATED GTP-BINDING PROTEIN-RELATED"/>
    <property type="match status" value="1"/>
</dbReference>
<dbReference type="PROSITE" id="PS51883">
    <property type="entry name" value="OBG"/>
    <property type="match status" value="1"/>
</dbReference>
<dbReference type="Pfam" id="PF02104">
    <property type="entry name" value="SURF1"/>
    <property type="match status" value="1"/>
</dbReference>
<dbReference type="PROSITE" id="PS50895">
    <property type="entry name" value="SURF1"/>
    <property type="match status" value="1"/>
</dbReference>
<proteinExistence type="predicted"/>
<feature type="region of interest" description="Disordered" evidence="4">
    <location>
        <begin position="423"/>
        <end position="486"/>
    </location>
</feature>
<dbReference type="PROSITE" id="PS51710">
    <property type="entry name" value="G_OBG"/>
    <property type="match status" value="1"/>
</dbReference>
<keyword evidence="1" id="KW-0547">Nucleotide-binding</keyword>
<dbReference type="Gene3D" id="2.70.210.12">
    <property type="entry name" value="GTP1/OBG domain"/>
    <property type="match status" value="2"/>
</dbReference>
<dbReference type="EC" id="1.14.11.27" evidence="7"/>
<dbReference type="Pfam" id="PF01018">
    <property type="entry name" value="GTP1_OBG"/>
    <property type="match status" value="2"/>
</dbReference>
<feature type="domain" description="OBG-type G" evidence="5">
    <location>
        <begin position="611"/>
        <end position="777"/>
    </location>
</feature>
<feature type="compositionally biased region" description="Acidic residues" evidence="4">
    <location>
        <begin position="470"/>
        <end position="486"/>
    </location>
</feature>
<dbReference type="CDD" id="cd01898">
    <property type="entry name" value="Obg"/>
    <property type="match status" value="1"/>
</dbReference>
<dbReference type="GO" id="GO:0140680">
    <property type="term" value="F:histone H3K36me/H3K36me2 demethylase activity"/>
    <property type="evidence" value="ECO:0007669"/>
    <property type="project" value="UniProtKB-EC"/>
</dbReference>
<sequence length="835" mass="90229">MSSSHVGQPAAPMPSSDSFRREHESRMGRGGAMWAVPVVTLGLCAWQMYRLGWKNDLVAQAEQRIDLPPTQLTSVDAAATNAASAQFTHVVATGEFLHDREMLVGPRTFIQDSSEEAGGGLFSSGRAIGYTVITPFRLADGAVILVNRGWVPLDLAKNPARNSLALGVVTIDGIIRDGEPVSSMQEWSAPTRPESGVWHAINLPKMAEWTGALPLIVQMQLDSQINSQLMGDNQPLLPRVHAKLRNNHLQYALTWFGISAGTTLILLSRSGRLRFNDAPALRRKSLRMMQHKFLGKGSSFVDFKYVKVCAGNGGDGCIAFFRGIQLPMGPPSGGNGGRGGSVYVRASKDVTSLNGVPNQCAAPNGNQGRGKQMHGADGEDIEIVVPVGTIVREVVMPATTPSKQQLLREAQEEELAKYQELAKEERRRRGEARRGGEAAASTTAESDAAPRAGSDPALDGASAADATDMSTEDGSEVDNEFDEDSDLEMDEWDAAELAKRQEAEEIAREEAYERRMEILSQHFKFRDKYAPQEDRMRMLFERIPRDSAKSSAPMLEFELLEDGERRLVARGGRGGLGNPHFVTPVIPGPGIAGRGEKATPIVLQLELKTMADAGLVGLPNAGKSTLLKATSNAHPKIAPYPFTTLNPYVGTIDFDDYWTMTIADIPGIIAGAHANLGLGHQFLRHIERTKLLVYVIDLAGEAPWDDLATLQSELEAFKEGMTNRPSLIAANKADVAALAKQNFEILKSRTSIPIVPISAKNEKNIRTLTNVMRKLVENINAEEERAKADKAAEARKSKAAADAAAAAKRIAKAAEQAAKAAAREAARPGNVPPAA</sequence>
<keyword evidence="3" id="KW-0175">Coiled coil</keyword>
<dbReference type="PRINTS" id="PR00326">
    <property type="entry name" value="GTP1OBG"/>
</dbReference>
<name>A0ABR4N6Q9_9FUNG</name>
<evidence type="ECO:0000259" key="5">
    <source>
        <dbReference type="PROSITE" id="PS51710"/>
    </source>
</evidence>
<dbReference type="EMBL" id="JADGIZ020000026">
    <property type="protein sequence ID" value="KAL2915201.1"/>
    <property type="molecule type" value="Genomic_DNA"/>
</dbReference>
<evidence type="ECO:0000256" key="2">
    <source>
        <dbReference type="ARBA" id="ARBA00023134"/>
    </source>
</evidence>
<keyword evidence="7" id="KW-0560">Oxidoreductase</keyword>
<dbReference type="InterPro" id="IPR027417">
    <property type="entry name" value="P-loop_NTPase"/>
</dbReference>
<dbReference type="InterPro" id="IPR006169">
    <property type="entry name" value="GTP1_OBG_dom"/>
</dbReference>
<gene>
    <name evidence="7" type="primary">MTG2</name>
    <name evidence="7" type="ORF">HK105_205308</name>
</gene>
<evidence type="ECO:0000256" key="1">
    <source>
        <dbReference type="ARBA" id="ARBA00022741"/>
    </source>
</evidence>
<dbReference type="Gene3D" id="3.40.50.300">
    <property type="entry name" value="P-loop containing nucleotide triphosphate hydrolases"/>
    <property type="match status" value="1"/>
</dbReference>
<feature type="domain" description="Obg" evidence="6">
    <location>
        <begin position="298"/>
        <end position="610"/>
    </location>
</feature>
<dbReference type="InterPro" id="IPR031167">
    <property type="entry name" value="G_OBG"/>
</dbReference>
<comment type="caution">
    <text evidence="7">The sequence shown here is derived from an EMBL/GenBank/DDBJ whole genome shotgun (WGS) entry which is preliminary data.</text>
</comment>